<feature type="region of interest" description="Disordered" evidence="1">
    <location>
        <begin position="33"/>
        <end position="52"/>
    </location>
</feature>
<name>A0A451BKL2_9GAMM</name>
<evidence type="ECO:0000313" key="2">
    <source>
        <dbReference type="EMBL" id="VFK38744.1"/>
    </source>
</evidence>
<dbReference type="AlphaFoldDB" id="A0A451BKL2"/>
<dbReference type="EMBL" id="CAADFR010000027">
    <property type="protein sequence ID" value="VFK38744.1"/>
    <property type="molecule type" value="Genomic_DNA"/>
</dbReference>
<evidence type="ECO:0000256" key="1">
    <source>
        <dbReference type="SAM" id="MobiDB-lite"/>
    </source>
</evidence>
<gene>
    <name evidence="4" type="ORF">BECKSD772D_GA0070982_102718</name>
    <name evidence="3" type="ORF">BECKSD772E_GA0070983_102514</name>
    <name evidence="2" type="ORF">BECKSD772F_GA0070984_102715</name>
</gene>
<organism evidence="4">
    <name type="scientific">Candidatus Kentrum sp. SD</name>
    <dbReference type="NCBI Taxonomy" id="2126332"/>
    <lineage>
        <taxon>Bacteria</taxon>
        <taxon>Pseudomonadati</taxon>
        <taxon>Pseudomonadota</taxon>
        <taxon>Gammaproteobacteria</taxon>
        <taxon>Candidatus Kentrum</taxon>
    </lineage>
</organism>
<protein>
    <submittedName>
        <fullName evidence="4">Uncharacterized protein</fullName>
    </submittedName>
</protein>
<sequence>MSTSLLYHAWGIRGYTYVHARHEKGSTIFRVKQKSSEDHRNARLRKRSHARRATKDVEKVTMKGREMIWKCRKNEILLLSEVTKLSHALCSEHGVKGRALSRRAFDKFHPDLIIHDSDPEGGNPSPRGWLLTRMVDARQGDALLPAN</sequence>
<dbReference type="EMBL" id="CAADFU010000025">
    <property type="protein sequence ID" value="VFK43413.1"/>
    <property type="molecule type" value="Genomic_DNA"/>
</dbReference>
<dbReference type="EMBL" id="CAADHB010000027">
    <property type="protein sequence ID" value="VFK78849.1"/>
    <property type="molecule type" value="Genomic_DNA"/>
</dbReference>
<reference evidence="4" key="1">
    <citation type="submission" date="2019-02" db="EMBL/GenBank/DDBJ databases">
        <authorList>
            <person name="Gruber-Vodicka R. H."/>
            <person name="Seah K. B. B."/>
        </authorList>
    </citation>
    <scope>NUCLEOTIDE SEQUENCE</scope>
    <source>
        <strain evidence="4">BECK_S127</strain>
        <strain evidence="3">BECK_S1320</strain>
        <strain evidence="2">BECK_S1321</strain>
    </source>
</reference>
<evidence type="ECO:0000313" key="3">
    <source>
        <dbReference type="EMBL" id="VFK43413.1"/>
    </source>
</evidence>
<feature type="compositionally biased region" description="Basic residues" evidence="1">
    <location>
        <begin position="42"/>
        <end position="52"/>
    </location>
</feature>
<accession>A0A451BKL2</accession>
<proteinExistence type="predicted"/>
<evidence type="ECO:0000313" key="4">
    <source>
        <dbReference type="EMBL" id="VFK78849.1"/>
    </source>
</evidence>